<reference evidence="2" key="1">
    <citation type="submission" date="2021-02" db="EMBL/GenBank/DDBJ databases">
        <authorList>
            <person name="Dougan E. K."/>
            <person name="Rhodes N."/>
            <person name="Thang M."/>
            <person name="Chan C."/>
        </authorList>
    </citation>
    <scope>NUCLEOTIDE SEQUENCE</scope>
</reference>
<feature type="compositionally biased region" description="Basic residues" evidence="1">
    <location>
        <begin position="195"/>
        <end position="204"/>
    </location>
</feature>
<comment type="caution">
    <text evidence="2">The sequence shown here is derived from an EMBL/GenBank/DDBJ whole genome shotgun (WGS) entry which is preliminary data.</text>
</comment>
<accession>A0A812KAB3</accession>
<proteinExistence type="predicted"/>
<sequence>MDFQLSHVQPSGACRVLLRDPLSPRKEVAEAASALNLLRVWMEQPPVKRARLLEPASMAATPHQYFQDVAVELWKPAKNLDSFDVSRDKLLGELAAGGPLAPELLPRVGTEVAGRMPHQQELESDSMDLEVITDHGAVNRRSPEWTLEAATCPAAGQDRQSKLKRMQMEGAAFLSKQLEEQAFQKAAEKEEQRKRSAPRVRRGRERSDQDAAAAMEEERQQADENAAFLQQQMSQKALLADVLQFATKLAKDHMTQAPLPLVEQSMNKDPPGRYAHFAGEIGTSQAAWCYVQLTGSKGKAVLLTSLTQDAAERAVDQLRSSGFLAEVEAMPSKKEEA</sequence>
<organism evidence="2 3">
    <name type="scientific">Symbiodinium necroappetens</name>
    <dbReference type="NCBI Taxonomy" id="1628268"/>
    <lineage>
        <taxon>Eukaryota</taxon>
        <taxon>Sar</taxon>
        <taxon>Alveolata</taxon>
        <taxon>Dinophyceae</taxon>
        <taxon>Suessiales</taxon>
        <taxon>Symbiodiniaceae</taxon>
        <taxon>Symbiodinium</taxon>
    </lineage>
</organism>
<feature type="region of interest" description="Disordered" evidence="1">
    <location>
        <begin position="183"/>
        <end position="222"/>
    </location>
</feature>
<evidence type="ECO:0000313" key="3">
    <source>
        <dbReference type="Proteomes" id="UP000601435"/>
    </source>
</evidence>
<dbReference type="AlphaFoldDB" id="A0A812KAB3"/>
<dbReference type="Proteomes" id="UP000601435">
    <property type="component" value="Unassembled WGS sequence"/>
</dbReference>
<keyword evidence="3" id="KW-1185">Reference proteome</keyword>
<dbReference type="OrthoDB" id="10359244at2759"/>
<name>A0A812KAB3_9DINO</name>
<evidence type="ECO:0000313" key="2">
    <source>
        <dbReference type="EMBL" id="CAE7223419.1"/>
    </source>
</evidence>
<gene>
    <name evidence="2" type="ORF">SNEC2469_LOCUS2992</name>
</gene>
<dbReference type="EMBL" id="CAJNJA010007343">
    <property type="protein sequence ID" value="CAE7223419.1"/>
    <property type="molecule type" value="Genomic_DNA"/>
</dbReference>
<evidence type="ECO:0000256" key="1">
    <source>
        <dbReference type="SAM" id="MobiDB-lite"/>
    </source>
</evidence>
<protein>
    <submittedName>
        <fullName evidence="2">Uncharacterized protein</fullName>
    </submittedName>
</protein>